<evidence type="ECO:0000313" key="7">
    <source>
        <dbReference type="EMBL" id="KAJ8496285.1"/>
    </source>
</evidence>
<gene>
    <name evidence="7" type="ORF">ONZ51_g1195</name>
</gene>
<dbReference type="EC" id="2.7.10.1" evidence="1"/>
<dbReference type="GO" id="GO:0004714">
    <property type="term" value="F:transmembrane receptor protein tyrosine kinase activity"/>
    <property type="evidence" value="ECO:0007669"/>
    <property type="project" value="UniProtKB-EC"/>
</dbReference>
<name>A0AAD7U478_9APHY</name>
<evidence type="ECO:0000256" key="1">
    <source>
        <dbReference type="ARBA" id="ARBA00011902"/>
    </source>
</evidence>
<dbReference type="Proteomes" id="UP001215151">
    <property type="component" value="Unassembled WGS sequence"/>
</dbReference>
<dbReference type="InterPro" id="IPR044912">
    <property type="entry name" value="Egfr_JX_dom"/>
</dbReference>
<evidence type="ECO:0000313" key="8">
    <source>
        <dbReference type="Proteomes" id="UP001215151"/>
    </source>
</evidence>
<keyword evidence="6" id="KW-0472">Membrane</keyword>
<organism evidence="7 8">
    <name type="scientific">Trametes cubensis</name>
    <dbReference type="NCBI Taxonomy" id="1111947"/>
    <lineage>
        <taxon>Eukaryota</taxon>
        <taxon>Fungi</taxon>
        <taxon>Dikarya</taxon>
        <taxon>Basidiomycota</taxon>
        <taxon>Agaricomycotina</taxon>
        <taxon>Agaricomycetes</taxon>
        <taxon>Polyporales</taxon>
        <taxon>Polyporaceae</taxon>
        <taxon>Trametes</taxon>
    </lineage>
</organism>
<dbReference type="Gene3D" id="6.10.250.2930">
    <property type="match status" value="1"/>
</dbReference>
<comment type="caution">
    <text evidence="7">The sequence shown here is derived from an EMBL/GenBank/DDBJ whole genome shotgun (WGS) entry which is preliminary data.</text>
</comment>
<dbReference type="EMBL" id="JAPEVG010000016">
    <property type="protein sequence ID" value="KAJ8496285.1"/>
    <property type="molecule type" value="Genomic_DNA"/>
</dbReference>
<accession>A0AAD7U478</accession>
<dbReference type="AlphaFoldDB" id="A0AAD7U478"/>
<keyword evidence="3" id="KW-0418">Kinase</keyword>
<dbReference type="Gene3D" id="2.60.120.260">
    <property type="entry name" value="Galactose-binding domain-like"/>
    <property type="match status" value="1"/>
</dbReference>
<keyword evidence="4" id="KW-0829">Tyrosine-protein kinase</keyword>
<reference evidence="7" key="1">
    <citation type="submission" date="2022-11" db="EMBL/GenBank/DDBJ databases">
        <title>Genome Sequence of Cubamyces cubensis.</title>
        <authorList>
            <person name="Buettner E."/>
        </authorList>
    </citation>
    <scope>NUCLEOTIDE SEQUENCE</scope>
    <source>
        <strain evidence="7">MPL-01</strain>
    </source>
</reference>
<keyword evidence="6" id="KW-1133">Transmembrane helix</keyword>
<evidence type="ECO:0000256" key="3">
    <source>
        <dbReference type="ARBA" id="ARBA00022777"/>
    </source>
</evidence>
<evidence type="ECO:0000256" key="4">
    <source>
        <dbReference type="ARBA" id="ARBA00023137"/>
    </source>
</evidence>
<evidence type="ECO:0000256" key="5">
    <source>
        <dbReference type="SAM" id="MobiDB-lite"/>
    </source>
</evidence>
<keyword evidence="2" id="KW-0808">Transferase</keyword>
<feature type="region of interest" description="Disordered" evidence="5">
    <location>
        <begin position="262"/>
        <end position="300"/>
    </location>
</feature>
<keyword evidence="6" id="KW-0812">Transmembrane</keyword>
<keyword evidence="8" id="KW-1185">Reference proteome</keyword>
<sequence>MSADTLRLVALVAPDPAITYNGNWTITTAFGEVTYSPGATASLSFTGLSIYVFGWVGPGPSPTPAIECYIDGNMTSRGPITLPGSAQGYQNWTQIILCEEEGLVNMNHTMKVVVSQATQAYPLMLDMFMFRLSTQQFEGLSDNLAEQNSSSTIPIIASSTTSLGSGTAAAPAAGSSKSSIVAPMVGGVVGAVLALLIVALGVFFIVRRRKHAYAEIIDSEPHLPINTSSVSPHIYEPKPLFLLSTSLHPTLETITVPPSTIGATYHSPATDHADNIPDAPHASNDSQKDHSTPGPGPTAP</sequence>
<protein>
    <recommendedName>
        <fullName evidence="1">receptor protein-tyrosine kinase</fullName>
        <ecNumber evidence="1">2.7.10.1</ecNumber>
    </recommendedName>
</protein>
<evidence type="ECO:0000256" key="2">
    <source>
        <dbReference type="ARBA" id="ARBA00022679"/>
    </source>
</evidence>
<proteinExistence type="predicted"/>
<feature type="transmembrane region" description="Helical" evidence="6">
    <location>
        <begin position="184"/>
        <end position="206"/>
    </location>
</feature>
<dbReference type="CDD" id="cd12087">
    <property type="entry name" value="TM_EGFR-like"/>
    <property type="match status" value="1"/>
</dbReference>
<evidence type="ECO:0000256" key="6">
    <source>
        <dbReference type="SAM" id="Phobius"/>
    </source>
</evidence>